<dbReference type="PANTHER" id="PTHR47331">
    <property type="entry name" value="PHD-TYPE DOMAIN-CONTAINING PROTEIN"/>
    <property type="match status" value="1"/>
</dbReference>
<sequence>MENFIKIQIDILSRIKKTLINYNKSPKERINATYIEIRIQNLDAQWTQFLETHARLIDKCGEKELFDSNYFKNNIYDETENAYIETKTVLRDELAKLQSVHITEKPNFEKGVECTNVKLPKISIPTFSGKYAEWTTFRDLFITLIHKNASIENIQKMHYLKAHLIGEVEQLLRHIPVTAANYLESWNLLNKLYDNKKYLTNCLLKRFMSQPNVSVSSRSIKELLDTTVECLNGLKNIGVVVESWDVIVIYIVSAKLDNETRKLWESTISASDDLPKFDEFSKFLENRFRSLEFLDTKVRTKPVSKQSVLHALKTNTSSISLNNCQYCQGSHKIAHCKQFARQDYDSRQSFVQNNNLCFNCLGNNHSVYFCRQNSKCHVCKRKHHSLLHPNRKPSKVTIGNAESGVVNTVTETVQPNESTSITSCFSNIQSHVLLATAFVKVLSKIEVGITFRYLLDQGSQASFITENAVQTLGLKKIPTKVVISGVGGQEGLVSKHIVVANLQSIHDPHFLIKVKLHVLDKLTAFMPSKKFAVQLWSKLSELRLADPKFYIPNKVDLLLGAEVYGQILEDGLIKGPPGSPVAQNTKFGWILSGQIHSSSHTGLECNSNNRIVSMHSYVDENEVLRRFWEIESDDFSYKKSKILTPEQQKCEEIFSHTTSRDDSGRYVVNLPFRDEDPRCKYGNSRKIATRRLQLLEKRLEKNTELKIQYSAVLQEYLDLGHMELVPEKEKEDVHVVYLPHHAVVKEDRTTSKIRIVFDASCKGSNGVSLNNDLLVGPVLQPDLRHIVLRWRQHPIILVADLVKMYRQIKVTKEHCNFQRIV</sequence>
<dbReference type="InterPro" id="IPR021109">
    <property type="entry name" value="Peptidase_aspartic_dom_sf"/>
</dbReference>
<dbReference type="Proteomes" id="UP001314205">
    <property type="component" value="Unassembled WGS sequence"/>
</dbReference>
<keyword evidence="1" id="KW-0378">Hydrolase</keyword>
<dbReference type="PANTHER" id="PTHR47331:SF5">
    <property type="entry name" value="RIBONUCLEASE H"/>
    <property type="match status" value="1"/>
</dbReference>
<evidence type="ECO:0000259" key="2">
    <source>
        <dbReference type="PROSITE" id="PS50175"/>
    </source>
</evidence>
<dbReference type="EMBL" id="CAVLGL010000083">
    <property type="protein sequence ID" value="CAK1589183.1"/>
    <property type="molecule type" value="Genomic_DNA"/>
</dbReference>
<protein>
    <recommendedName>
        <fullName evidence="2">Peptidase A2 domain-containing protein</fullName>
    </recommendedName>
</protein>
<dbReference type="InterPro" id="IPR001995">
    <property type="entry name" value="Peptidase_A2_cat"/>
</dbReference>
<dbReference type="Pfam" id="PF03564">
    <property type="entry name" value="DUF1759"/>
    <property type="match status" value="1"/>
</dbReference>
<feature type="domain" description="Peptidase A2" evidence="2">
    <location>
        <begin position="451"/>
        <end position="488"/>
    </location>
</feature>
<name>A0AAV1L1L6_9NEOP</name>
<dbReference type="PROSITE" id="PS50175">
    <property type="entry name" value="ASP_PROT_RETROV"/>
    <property type="match status" value="1"/>
</dbReference>
<evidence type="ECO:0000313" key="4">
    <source>
        <dbReference type="Proteomes" id="UP001314205"/>
    </source>
</evidence>
<dbReference type="Gene3D" id="2.40.70.10">
    <property type="entry name" value="Acid Proteases"/>
    <property type="match status" value="1"/>
</dbReference>
<dbReference type="AlphaFoldDB" id="A0AAV1L1L6"/>
<accession>A0AAV1L1L6</accession>
<evidence type="ECO:0000313" key="3">
    <source>
        <dbReference type="EMBL" id="CAK1589183.1"/>
    </source>
</evidence>
<dbReference type="InterPro" id="IPR043502">
    <property type="entry name" value="DNA/RNA_pol_sf"/>
</dbReference>
<comment type="caution">
    <text evidence="3">The sequence shown here is derived from an EMBL/GenBank/DDBJ whole genome shotgun (WGS) entry which is preliminary data.</text>
</comment>
<dbReference type="GO" id="GO:0071897">
    <property type="term" value="P:DNA biosynthetic process"/>
    <property type="evidence" value="ECO:0007669"/>
    <property type="project" value="UniProtKB-ARBA"/>
</dbReference>
<keyword evidence="4" id="KW-1185">Reference proteome</keyword>
<dbReference type="GO" id="GO:0006508">
    <property type="term" value="P:proteolysis"/>
    <property type="evidence" value="ECO:0007669"/>
    <property type="project" value="InterPro"/>
</dbReference>
<evidence type="ECO:0000256" key="1">
    <source>
        <dbReference type="ARBA" id="ARBA00022801"/>
    </source>
</evidence>
<dbReference type="SUPFAM" id="SSF56672">
    <property type="entry name" value="DNA/RNA polymerases"/>
    <property type="match status" value="1"/>
</dbReference>
<proteinExistence type="predicted"/>
<dbReference type="CDD" id="cd00303">
    <property type="entry name" value="retropepsin_like"/>
    <property type="match status" value="1"/>
</dbReference>
<reference evidence="3 4" key="1">
    <citation type="submission" date="2023-11" db="EMBL/GenBank/DDBJ databases">
        <authorList>
            <person name="Hedman E."/>
            <person name="Englund M."/>
            <person name="Stromberg M."/>
            <person name="Nyberg Akerstrom W."/>
            <person name="Nylinder S."/>
            <person name="Jareborg N."/>
            <person name="Kallberg Y."/>
            <person name="Kronander E."/>
        </authorList>
    </citation>
    <scope>NUCLEOTIDE SEQUENCE [LARGE SCALE GENOMIC DNA]</scope>
</reference>
<dbReference type="GO" id="GO:0004190">
    <property type="term" value="F:aspartic-type endopeptidase activity"/>
    <property type="evidence" value="ECO:0007669"/>
    <property type="project" value="InterPro"/>
</dbReference>
<dbReference type="InterPro" id="IPR005312">
    <property type="entry name" value="DUF1759"/>
</dbReference>
<gene>
    <name evidence="3" type="ORF">PARMNEM_LOCUS9720</name>
</gene>
<organism evidence="3 4">
    <name type="scientific">Parnassius mnemosyne</name>
    <name type="common">clouded apollo</name>
    <dbReference type="NCBI Taxonomy" id="213953"/>
    <lineage>
        <taxon>Eukaryota</taxon>
        <taxon>Metazoa</taxon>
        <taxon>Ecdysozoa</taxon>
        <taxon>Arthropoda</taxon>
        <taxon>Hexapoda</taxon>
        <taxon>Insecta</taxon>
        <taxon>Pterygota</taxon>
        <taxon>Neoptera</taxon>
        <taxon>Endopterygota</taxon>
        <taxon>Lepidoptera</taxon>
        <taxon>Glossata</taxon>
        <taxon>Ditrysia</taxon>
        <taxon>Papilionoidea</taxon>
        <taxon>Papilionidae</taxon>
        <taxon>Parnassiinae</taxon>
        <taxon>Parnassini</taxon>
        <taxon>Parnassius</taxon>
        <taxon>Driopa</taxon>
    </lineage>
</organism>